<proteinExistence type="predicted"/>
<evidence type="ECO:0000313" key="8">
    <source>
        <dbReference type="Proteomes" id="UP000694941"/>
    </source>
</evidence>
<dbReference type="Proteomes" id="UP000694941">
    <property type="component" value="Unplaced"/>
</dbReference>
<feature type="region of interest" description="Disordered" evidence="6">
    <location>
        <begin position="1684"/>
        <end position="1711"/>
    </location>
</feature>
<feature type="region of interest" description="Disordered" evidence="6">
    <location>
        <begin position="54"/>
        <end position="75"/>
    </location>
</feature>
<feature type="compositionally biased region" description="Polar residues" evidence="6">
    <location>
        <begin position="1594"/>
        <end position="1603"/>
    </location>
</feature>
<keyword evidence="1" id="KW-0479">Metal-binding</keyword>
<sequence length="1918" mass="214794">MPGSSSPADTKYCCVVVPKLPNYMTENNAITMVQQPLIEDHENTNLKECQLEIPSSNNSKTQPCEEGPINKPSDFNVSTLIDNSGTSEIHLNTTDPDYGGNKKDYTLPYYPSMVPKRWKHLKKHIINKRNRGENKKTTTTKSLKYCPKQMKKGKQVNGLQKRWQNLGNNCFKESEACSKYSRKPNKGFVVISKGSTTKLLIKSRKSERTSCSVQRKLLPTGKCRILKQKSDSLTVSLSTNGKEKKSNSDIKEYEQSLCLSSSEDNNRLSRSSPRKQMKTRQSLEDEHGQFPASSIELKRAKSSYKCQIPKVTNRNKKVSSVLKQPNSRSDYFPSQSVNHSFTKVKKVSPLSVYTSIYDNFISSVTCKRFKRKSTKRKLDGPGNESFKKSCSDEQGQNIQIKRKKRNLKSQSPDCSAHNNVDEVVKDVINDIIDSVVQTNLNVEEDINFHEPSAREKSLLVEFCNEYGFDENEFLNLRAVLNPYIRSPDDDDMFFLPPKECSQHKPLSKKRKLGRYRRRGLKKESIGGNQIKTMQPRKRKPYKRRISGSIPTRILKTRASCRRNNIYIEDYHNFSTTNKVTECCSGDSETTRVHTNCLELSNTLNSVSEKSTNKTSKFLDTLHSQEPAESGILLANNNNDMNGTTSAVKDISLKTEPVKALEKGNSENIDNSDNLSIRSSVREKEMYFETENDFSGVETLQETEILQQKDSNNKETIVDQHIKSNVCEAKSHHVGDLTSLNNTDEVGVRSNSIVQRKSAIYDKHTSAEDAPSLEKMSNTTLDCSEDNQVIAHETIERCTLKAKAKSVLDTPSVFQRNVNKTNNIQEITEEPVSEKWILEDNKNSQEIHETVKHRNINTAAIFINEERDKYPSKTRQTSIVPEEHHVVDIPLAEEVAKGNFTSDKEEKSSSNNVITKKPKGLEEVILSLTKETINANCERLKNTPHVTTQSANKASDDQDIISVNEIYVGGDTKIKAIKCYSETFPEASSFTCQSNKSHSYERLSPECVKKELDLVPCSQIESTDNNKEECDNMPSVSNPNVQNKLISGMEEIHNFQKGSNCPLQDINDNDEAVGIITVENDSSDSRTEVNQFEEDHEESHQERIKIPLDLSKTREPDYETKDSRYDTMIGTGFDIQSVTEEKININKHSGGKTVKPYIENTGGLVGQDQNKSNSLYGKTVKTPVLKETVKESVLLKLLNNGLLITPPGEQEASTRPVSNKNDVFQSAVPSFNNHVIHKAKTVNTTNTSSYDNTFLCSESDAATRLDKKLGSSERKINQEKKHIETEKWPSFLENEEIGCTSIKDKIARLRREIFYLDLMADQKEKEKLLIEQFKKQKEEKLKRIYQKQTLLSNLTNKKMQKDKRIATSPLPLALSMKNQGENVKNVSTNEMAKDHGNCFPNALIDQPMPNLYSQKTCGFQNNYLLNEFLTNSSATQRAPKDIQRQTITARDFMADVQSATSINCETTQSTTVPRSDSQVAKFCNSPRRVDISKSSTSTLSLDHYLENLTNVEQISNVSPRGLTNNNSRQTLGQTRFRKIRPKTLSTIETVFSPKSKHEQNATLSAGVNQSVTQQHLPLYQGKINPFQQKVPAPQGKSSGNSQQILLPPGDFAGIPQKVLLSQENPISVPRQIPFSRSKSSGSSQELSPFNVKVTDVPQEVSVKEMSSTANPQQVLLSQGNSTSFPKDVPSFKETSNSVPNQGSSLDSKNISSGTSINSPVSADQLLYIPIELQCWNFLLACAQAMANQNSLLSQVVASKNPFLSQDLGNVTSNFSQSLNTENPLLGQIIANQNTLLGGNVSLQNTFPLQENSKLSKEIFNNKSNKSLTTEESATIVDSPIMCKQSPPAACTTSTAVSDSHVDASSAKKITDASIKSPACGACGAKDPCYICSGCQKEWYCSMLCQFKNWTEHSKTCRKV</sequence>
<feature type="domain" description="MYND-type" evidence="7">
    <location>
        <begin position="1878"/>
        <end position="1915"/>
    </location>
</feature>
<name>A0ABM1BXD9_LIMPO</name>
<feature type="compositionally biased region" description="Polar residues" evidence="6">
    <location>
        <begin position="261"/>
        <end position="271"/>
    </location>
</feature>
<dbReference type="InterPro" id="IPR002893">
    <property type="entry name" value="Znf_MYND"/>
</dbReference>
<dbReference type="SUPFAM" id="SSF144232">
    <property type="entry name" value="HIT/MYND zinc finger-like"/>
    <property type="match status" value="1"/>
</dbReference>
<organism evidence="8 9">
    <name type="scientific">Limulus polyphemus</name>
    <name type="common">Atlantic horseshoe crab</name>
    <dbReference type="NCBI Taxonomy" id="6850"/>
    <lineage>
        <taxon>Eukaryota</taxon>
        <taxon>Metazoa</taxon>
        <taxon>Ecdysozoa</taxon>
        <taxon>Arthropoda</taxon>
        <taxon>Chelicerata</taxon>
        <taxon>Merostomata</taxon>
        <taxon>Xiphosura</taxon>
        <taxon>Limulidae</taxon>
        <taxon>Limulus</taxon>
    </lineage>
</organism>
<evidence type="ECO:0000259" key="7">
    <source>
        <dbReference type="PROSITE" id="PS50865"/>
    </source>
</evidence>
<reference evidence="9" key="1">
    <citation type="submission" date="2025-08" db="UniProtKB">
        <authorList>
            <consortium name="RefSeq"/>
        </authorList>
    </citation>
    <scope>IDENTIFICATION</scope>
    <source>
        <tissue evidence="9">Muscle</tissue>
    </source>
</reference>
<feature type="compositionally biased region" description="Polar residues" evidence="6">
    <location>
        <begin position="1633"/>
        <end position="1646"/>
    </location>
</feature>
<feature type="compositionally biased region" description="Polar residues" evidence="6">
    <location>
        <begin position="1691"/>
        <end position="1711"/>
    </location>
</feature>
<dbReference type="GeneID" id="106474339"/>
<evidence type="ECO:0000256" key="5">
    <source>
        <dbReference type="SAM" id="Coils"/>
    </source>
</evidence>
<evidence type="ECO:0000256" key="2">
    <source>
        <dbReference type="ARBA" id="ARBA00022771"/>
    </source>
</evidence>
<dbReference type="RefSeq" id="XP_013790484.1">
    <property type="nucleotide sequence ID" value="XM_013935030.2"/>
</dbReference>
<dbReference type="PROSITE" id="PS50865">
    <property type="entry name" value="ZF_MYND_2"/>
    <property type="match status" value="1"/>
</dbReference>
<keyword evidence="8" id="KW-1185">Reference proteome</keyword>
<evidence type="ECO:0000256" key="3">
    <source>
        <dbReference type="ARBA" id="ARBA00022833"/>
    </source>
</evidence>
<feature type="region of interest" description="Disordered" evidence="6">
    <location>
        <begin position="261"/>
        <end position="290"/>
    </location>
</feature>
<keyword evidence="5" id="KW-0175">Coiled coil</keyword>
<feature type="region of interest" description="Disordered" evidence="6">
    <location>
        <begin position="372"/>
        <end position="397"/>
    </location>
</feature>
<evidence type="ECO:0000313" key="9">
    <source>
        <dbReference type="RefSeq" id="XP_013790484.1"/>
    </source>
</evidence>
<feature type="region of interest" description="Disordered" evidence="6">
    <location>
        <begin position="1586"/>
        <end position="1607"/>
    </location>
</feature>
<dbReference type="PROSITE" id="PS01360">
    <property type="entry name" value="ZF_MYND_1"/>
    <property type="match status" value="1"/>
</dbReference>
<keyword evidence="2 4" id="KW-0863">Zinc-finger</keyword>
<evidence type="ECO:0000256" key="4">
    <source>
        <dbReference type="PROSITE-ProRule" id="PRU00134"/>
    </source>
</evidence>
<feature type="coiled-coil region" evidence="5">
    <location>
        <begin position="1291"/>
        <end position="1342"/>
    </location>
</feature>
<accession>A0ABM1BXD9</accession>
<feature type="region of interest" description="Disordered" evidence="6">
    <location>
        <begin position="1629"/>
        <end position="1649"/>
    </location>
</feature>
<dbReference type="Gene3D" id="6.10.140.2220">
    <property type="match status" value="1"/>
</dbReference>
<evidence type="ECO:0000256" key="1">
    <source>
        <dbReference type="ARBA" id="ARBA00022723"/>
    </source>
</evidence>
<gene>
    <name evidence="9" type="primary">LOC106474339</name>
</gene>
<evidence type="ECO:0000256" key="6">
    <source>
        <dbReference type="SAM" id="MobiDB-lite"/>
    </source>
</evidence>
<protein>
    <submittedName>
        <fullName evidence="9">Uncharacterized protein LOC106474339</fullName>
    </submittedName>
</protein>
<keyword evidence="3" id="KW-0862">Zinc</keyword>